<dbReference type="InterPro" id="IPR002156">
    <property type="entry name" value="RNaseH_domain"/>
</dbReference>
<dbReference type="PANTHER" id="PTHR47074:SF48">
    <property type="entry name" value="POLYNUCLEOTIDYL TRANSFERASE, RIBONUCLEASE H-LIKE SUPERFAMILY PROTEIN"/>
    <property type="match status" value="1"/>
</dbReference>
<accession>A0AAW2DGZ9</accession>
<name>A0AAW2DGZ9_9ROSI</name>
<evidence type="ECO:0000313" key="2">
    <source>
        <dbReference type="EMBL" id="KAL0009907.1"/>
    </source>
</evidence>
<feature type="domain" description="RNase H type-1" evidence="1">
    <location>
        <begin position="203"/>
        <end position="250"/>
    </location>
</feature>
<dbReference type="Pfam" id="PF13456">
    <property type="entry name" value="RVT_3"/>
    <property type="match status" value="1"/>
</dbReference>
<sequence length="250" mass="28214">MVLGRRDRTGLTATHSKPTCAQSKAPLLKRWSHAHDRGSCYKKVMAGRYDAEAIYRIPPSRRLRRQRQIIEDDLCPICKRFSKTPIHALWECGATQDVWAGYSHRTLQKGLIDQGNVLQLFEILMHKLTEDVLEFFLVQSWLIWHQRNLVLHGGNLQEPSRLNAQASSFLAEYKEAQSQLAVPVLNGLSQSCQPPYRMLYKLNFDAAVFTDITASGVGVIIRNERGQVMAALLLKGPAVTDTEEAEVLAC</sequence>
<dbReference type="GO" id="GO:0004523">
    <property type="term" value="F:RNA-DNA hybrid ribonuclease activity"/>
    <property type="evidence" value="ECO:0007669"/>
    <property type="project" value="InterPro"/>
</dbReference>
<dbReference type="AlphaFoldDB" id="A0AAW2DGZ9"/>
<evidence type="ECO:0000313" key="3">
    <source>
        <dbReference type="Proteomes" id="UP001459277"/>
    </source>
</evidence>
<protein>
    <recommendedName>
        <fullName evidence="1">RNase H type-1 domain-containing protein</fullName>
    </recommendedName>
</protein>
<organism evidence="2 3">
    <name type="scientific">Lithocarpus litseifolius</name>
    <dbReference type="NCBI Taxonomy" id="425828"/>
    <lineage>
        <taxon>Eukaryota</taxon>
        <taxon>Viridiplantae</taxon>
        <taxon>Streptophyta</taxon>
        <taxon>Embryophyta</taxon>
        <taxon>Tracheophyta</taxon>
        <taxon>Spermatophyta</taxon>
        <taxon>Magnoliopsida</taxon>
        <taxon>eudicotyledons</taxon>
        <taxon>Gunneridae</taxon>
        <taxon>Pentapetalae</taxon>
        <taxon>rosids</taxon>
        <taxon>fabids</taxon>
        <taxon>Fagales</taxon>
        <taxon>Fagaceae</taxon>
        <taxon>Lithocarpus</taxon>
    </lineage>
</organism>
<dbReference type="GO" id="GO:0003676">
    <property type="term" value="F:nucleic acid binding"/>
    <property type="evidence" value="ECO:0007669"/>
    <property type="project" value="InterPro"/>
</dbReference>
<gene>
    <name evidence="2" type="ORF">SO802_005015</name>
</gene>
<dbReference type="PANTHER" id="PTHR47074">
    <property type="entry name" value="BNAC02G40300D PROTEIN"/>
    <property type="match status" value="1"/>
</dbReference>
<comment type="caution">
    <text evidence="2">The sequence shown here is derived from an EMBL/GenBank/DDBJ whole genome shotgun (WGS) entry which is preliminary data.</text>
</comment>
<dbReference type="InterPro" id="IPR052929">
    <property type="entry name" value="RNase_H-like_EbsB-rel"/>
</dbReference>
<evidence type="ECO:0000259" key="1">
    <source>
        <dbReference type="Pfam" id="PF13456"/>
    </source>
</evidence>
<proteinExistence type="predicted"/>
<dbReference type="Proteomes" id="UP001459277">
    <property type="component" value="Unassembled WGS sequence"/>
</dbReference>
<reference evidence="2 3" key="1">
    <citation type="submission" date="2024-01" db="EMBL/GenBank/DDBJ databases">
        <title>A telomere-to-telomere, gap-free genome of sweet tea (Lithocarpus litseifolius).</title>
        <authorList>
            <person name="Zhou J."/>
        </authorList>
    </citation>
    <scope>NUCLEOTIDE SEQUENCE [LARGE SCALE GENOMIC DNA]</scope>
    <source>
        <strain evidence="2">Zhou-2022a</strain>
        <tissue evidence="2">Leaf</tissue>
    </source>
</reference>
<keyword evidence="3" id="KW-1185">Reference proteome</keyword>
<dbReference type="EMBL" id="JAZDWU010000002">
    <property type="protein sequence ID" value="KAL0009907.1"/>
    <property type="molecule type" value="Genomic_DNA"/>
</dbReference>